<feature type="region of interest" description="Disordered" evidence="2">
    <location>
        <begin position="73"/>
        <end position="95"/>
    </location>
</feature>
<keyword evidence="1" id="KW-0175">Coiled coil</keyword>
<feature type="coiled-coil region" evidence="1">
    <location>
        <begin position="5"/>
        <end position="56"/>
    </location>
</feature>
<dbReference type="EMBL" id="CAUYUE010000006">
    <property type="protein sequence ID" value="CAK0781675.1"/>
    <property type="molecule type" value="Genomic_DNA"/>
</dbReference>
<sequence>MGERLCELEEKLRKSEQQRQKLRDNLKFFKEKATNTQELLRQHVELQAEAERKDCELLQLKLARQGLQMQLEAMQTTSEATASAEPERQGSSSMDTIRLLTTRIDRVQQISQDAKAAAQAAAAASRKAEHEVLTLQKQNAQLRDRIKDLEGKQKAAADDLRCMKVQSAALGDRKYLKRTVDGLQRQLGTFTEQQQKAHEQLSQWQQAFGAFAQHVVLPPPLGSAPVSHGQRLSDREAAAEAPHEHGQVAKRVCRMDIRAQVKDSSRGSVPNRPAAGSGTEGTALHMACGSEGEQTSIGTVAGPDGAGAGLPAALQLTHARAVTPLQDSSSSRAVQIHHTGILAAPDAAHFAAGTLPVNQLQRGRVLESSASGTALDREVCPPSAMDIVEAWLGQLQDKQGAADASSSVAAGLAAAIHSDACLVPCAIAGFQNALLRASAPFNRRTHEPSRKPEAANIMAAEVSCSAGPEMQLQQHSNVCAALSCALEVSQRLSARGGEGERLLTLLEQQLQQGALHEEPPWEEEACLMSSACAHLFRLQGKQQALRVLLYDMLMSQEEVNAQLLLRISAALAAWPLAVHPTPEPGNLLGQAALAALQDLCSEVIGKEAGQADDAETAADTDTGTSSAIALQPGVLNAAQAIVHHLWPEQLHKTGKRWATQPHNREWAHLKGVFDHALRRGMGMAQGAKQAVAAEEQWHALACTVQLAVHCLGIAYCSTQAKEHGILDTLKAVMQNGEASEAVGGEKQGSGAVLKPSGEVVELQVENFQAQA</sequence>
<comment type="caution">
    <text evidence="3">The sequence shown here is derived from an EMBL/GenBank/DDBJ whole genome shotgun (WGS) entry which is preliminary data.</text>
</comment>
<dbReference type="AlphaFoldDB" id="A0AAV1I4C2"/>
<feature type="region of interest" description="Disordered" evidence="2">
    <location>
        <begin position="261"/>
        <end position="280"/>
    </location>
</feature>
<reference evidence="3 4" key="1">
    <citation type="submission" date="2023-10" db="EMBL/GenBank/DDBJ databases">
        <authorList>
            <person name="Maclean D."/>
            <person name="Macfadyen A."/>
        </authorList>
    </citation>
    <scope>NUCLEOTIDE SEQUENCE [LARGE SCALE GENOMIC DNA]</scope>
</reference>
<name>A0AAV1I4C2_9CHLO</name>
<evidence type="ECO:0000313" key="4">
    <source>
        <dbReference type="Proteomes" id="UP001314263"/>
    </source>
</evidence>
<feature type="region of interest" description="Disordered" evidence="2">
    <location>
        <begin position="223"/>
        <end position="247"/>
    </location>
</feature>
<accession>A0AAV1I4C2</accession>
<protein>
    <submittedName>
        <fullName evidence="3">Uncharacterized protein</fullName>
    </submittedName>
</protein>
<evidence type="ECO:0000256" key="2">
    <source>
        <dbReference type="SAM" id="MobiDB-lite"/>
    </source>
</evidence>
<evidence type="ECO:0000313" key="3">
    <source>
        <dbReference type="EMBL" id="CAK0781675.1"/>
    </source>
</evidence>
<feature type="compositionally biased region" description="Basic and acidic residues" evidence="2">
    <location>
        <begin position="231"/>
        <end position="247"/>
    </location>
</feature>
<keyword evidence="4" id="KW-1185">Reference proteome</keyword>
<gene>
    <name evidence="3" type="ORF">CVIRNUC_005442</name>
</gene>
<evidence type="ECO:0000256" key="1">
    <source>
        <dbReference type="SAM" id="Coils"/>
    </source>
</evidence>
<organism evidence="3 4">
    <name type="scientific">Coccomyxa viridis</name>
    <dbReference type="NCBI Taxonomy" id="1274662"/>
    <lineage>
        <taxon>Eukaryota</taxon>
        <taxon>Viridiplantae</taxon>
        <taxon>Chlorophyta</taxon>
        <taxon>core chlorophytes</taxon>
        <taxon>Trebouxiophyceae</taxon>
        <taxon>Trebouxiophyceae incertae sedis</taxon>
        <taxon>Coccomyxaceae</taxon>
        <taxon>Coccomyxa</taxon>
    </lineage>
</organism>
<feature type="coiled-coil region" evidence="1">
    <location>
        <begin position="125"/>
        <end position="159"/>
    </location>
</feature>
<proteinExistence type="predicted"/>
<dbReference type="Proteomes" id="UP001314263">
    <property type="component" value="Unassembled WGS sequence"/>
</dbReference>